<dbReference type="Pfam" id="PF14497">
    <property type="entry name" value="GST_C_3"/>
    <property type="match status" value="1"/>
</dbReference>
<dbReference type="SUPFAM" id="SSF47616">
    <property type="entry name" value="GST C-terminal domain-like"/>
    <property type="match status" value="1"/>
</dbReference>
<dbReference type="AlphaFoldDB" id="A0A7D9E370"/>
<dbReference type="InterPro" id="IPR050213">
    <property type="entry name" value="GST_superfamily"/>
</dbReference>
<keyword evidence="2" id="KW-0808">Transferase</keyword>
<dbReference type="OrthoDB" id="414243at2759"/>
<gene>
    <name evidence="4" type="ORF">PACLA_8A053215</name>
</gene>
<dbReference type="InterPro" id="IPR040079">
    <property type="entry name" value="Glutathione_S-Trfase"/>
</dbReference>
<keyword evidence="5" id="KW-1185">Reference proteome</keyword>
<dbReference type="GO" id="GO:0004364">
    <property type="term" value="F:glutathione transferase activity"/>
    <property type="evidence" value="ECO:0007669"/>
    <property type="project" value="UniProtKB-EC"/>
</dbReference>
<protein>
    <recommendedName>
        <fullName evidence="1">glutathione transferase</fullName>
        <ecNumber evidence="1">2.5.1.18</ecNumber>
    </recommendedName>
</protein>
<dbReference type="PANTHER" id="PTHR11571">
    <property type="entry name" value="GLUTATHIONE S-TRANSFERASE"/>
    <property type="match status" value="1"/>
</dbReference>
<dbReference type="SUPFAM" id="SSF52833">
    <property type="entry name" value="Thioredoxin-like"/>
    <property type="match status" value="1"/>
</dbReference>
<dbReference type="Proteomes" id="UP001152795">
    <property type="component" value="Unassembled WGS sequence"/>
</dbReference>
<dbReference type="InterPro" id="IPR036282">
    <property type="entry name" value="Glutathione-S-Trfase_C_sf"/>
</dbReference>
<dbReference type="EMBL" id="CACRXK020003720">
    <property type="protein sequence ID" value="CAB3999974.1"/>
    <property type="molecule type" value="Genomic_DNA"/>
</dbReference>
<dbReference type="SFLD" id="SFLDS00019">
    <property type="entry name" value="Glutathione_Transferase_(cytos"/>
    <property type="match status" value="1"/>
</dbReference>
<comment type="caution">
    <text evidence="4">The sequence shown here is derived from an EMBL/GenBank/DDBJ whole genome shotgun (WGS) entry which is preliminary data.</text>
</comment>
<dbReference type="PROSITE" id="PS50405">
    <property type="entry name" value="GST_CTER"/>
    <property type="match status" value="1"/>
</dbReference>
<evidence type="ECO:0000256" key="2">
    <source>
        <dbReference type="ARBA" id="ARBA00022679"/>
    </source>
</evidence>
<name>A0A7D9E370_PARCT</name>
<dbReference type="InterPro" id="IPR010987">
    <property type="entry name" value="Glutathione-S-Trfase_C-like"/>
</dbReference>
<evidence type="ECO:0000256" key="1">
    <source>
        <dbReference type="ARBA" id="ARBA00012452"/>
    </source>
</evidence>
<dbReference type="FunFam" id="1.20.1050.10:FF:000030">
    <property type="entry name" value="Glutathione S-transferase S1"/>
    <property type="match status" value="1"/>
</dbReference>
<evidence type="ECO:0000313" key="4">
    <source>
        <dbReference type="EMBL" id="CAB3999974.1"/>
    </source>
</evidence>
<sequence length="204" mass="23560">MPEYKLVNFDCKGRAEMTRMIFAAAGVKYEDCRLARQKYEELKASGKLPFGQLPVLEVDGEILPQSMVWFAPTESFEVAKADVIAESLGHLFDKAIDWHFEENEETKQKLYKELFEKSIPRTLENLDKILKSCDGKYFVGNKLTYADIIFFSVLKIIQEFKENDELNDGSILLDKHMALKELYSTVSNNPGINKWLSERPLTKY</sequence>
<dbReference type="InterPro" id="IPR004045">
    <property type="entry name" value="Glutathione_S-Trfase_N"/>
</dbReference>
<organism evidence="4 5">
    <name type="scientific">Paramuricea clavata</name>
    <name type="common">Red gorgonian</name>
    <name type="synonym">Violescent sea-whip</name>
    <dbReference type="NCBI Taxonomy" id="317549"/>
    <lineage>
        <taxon>Eukaryota</taxon>
        <taxon>Metazoa</taxon>
        <taxon>Cnidaria</taxon>
        <taxon>Anthozoa</taxon>
        <taxon>Octocorallia</taxon>
        <taxon>Malacalcyonacea</taxon>
        <taxon>Plexauridae</taxon>
        <taxon>Paramuricea</taxon>
    </lineage>
</organism>
<accession>A0A7D9E370</accession>
<dbReference type="Gene3D" id="1.20.1050.10">
    <property type="match status" value="1"/>
</dbReference>
<dbReference type="GO" id="GO:0006749">
    <property type="term" value="P:glutathione metabolic process"/>
    <property type="evidence" value="ECO:0007669"/>
    <property type="project" value="TreeGrafter"/>
</dbReference>
<evidence type="ECO:0000313" key="5">
    <source>
        <dbReference type="Proteomes" id="UP001152795"/>
    </source>
</evidence>
<dbReference type="Gene3D" id="3.40.30.10">
    <property type="entry name" value="Glutaredoxin"/>
    <property type="match status" value="1"/>
</dbReference>
<dbReference type="CDD" id="cd03039">
    <property type="entry name" value="GST_N_Sigma_like"/>
    <property type="match status" value="1"/>
</dbReference>
<reference evidence="4" key="1">
    <citation type="submission" date="2020-04" db="EMBL/GenBank/DDBJ databases">
        <authorList>
            <person name="Alioto T."/>
            <person name="Alioto T."/>
            <person name="Gomez Garrido J."/>
        </authorList>
    </citation>
    <scope>NUCLEOTIDE SEQUENCE</scope>
    <source>
        <strain evidence="4">A484AB</strain>
    </source>
</reference>
<dbReference type="Pfam" id="PF02798">
    <property type="entry name" value="GST_N"/>
    <property type="match status" value="1"/>
</dbReference>
<evidence type="ECO:0000256" key="3">
    <source>
        <dbReference type="ARBA" id="ARBA00047960"/>
    </source>
</evidence>
<comment type="catalytic activity">
    <reaction evidence="3">
        <text>RX + glutathione = an S-substituted glutathione + a halide anion + H(+)</text>
        <dbReference type="Rhea" id="RHEA:16437"/>
        <dbReference type="ChEBI" id="CHEBI:15378"/>
        <dbReference type="ChEBI" id="CHEBI:16042"/>
        <dbReference type="ChEBI" id="CHEBI:17792"/>
        <dbReference type="ChEBI" id="CHEBI:57925"/>
        <dbReference type="ChEBI" id="CHEBI:90779"/>
        <dbReference type="EC" id="2.5.1.18"/>
    </reaction>
</comment>
<dbReference type="CDD" id="cd03192">
    <property type="entry name" value="GST_C_Sigma_like"/>
    <property type="match status" value="1"/>
</dbReference>
<dbReference type="PANTHER" id="PTHR11571:SF224">
    <property type="entry name" value="HEMATOPOIETIC PROSTAGLANDIN D SYNTHASE"/>
    <property type="match status" value="1"/>
</dbReference>
<dbReference type="InterPro" id="IPR004046">
    <property type="entry name" value="GST_C"/>
</dbReference>
<proteinExistence type="predicted"/>
<dbReference type="EC" id="2.5.1.18" evidence="1"/>
<dbReference type="PROSITE" id="PS50404">
    <property type="entry name" value="GST_NTER"/>
    <property type="match status" value="1"/>
</dbReference>
<dbReference type="InterPro" id="IPR036249">
    <property type="entry name" value="Thioredoxin-like_sf"/>
</dbReference>